<evidence type="ECO:0000256" key="11">
    <source>
        <dbReference type="PIRNR" id="PIRNR006268"/>
    </source>
</evidence>
<reference evidence="13 14" key="1">
    <citation type="submission" date="2018-04" db="EMBL/GenBank/DDBJ databases">
        <title>Novel species isolated from glacier.</title>
        <authorList>
            <person name="Liu Q."/>
            <person name="Xin Y.-H."/>
        </authorList>
    </citation>
    <scope>NUCLEOTIDE SEQUENCE [LARGE SCALE GENOMIC DNA]</scope>
    <source>
        <strain evidence="13 14">GT1R17</strain>
    </source>
</reference>
<keyword evidence="4 11" id="KW-0285">Flavoprotein</keyword>
<dbReference type="PANTHER" id="PTHR30040">
    <property type="entry name" value="THIAMINE BIOSYNTHESIS LIPOPROTEIN APBE"/>
    <property type="match status" value="1"/>
</dbReference>
<evidence type="ECO:0000313" key="14">
    <source>
        <dbReference type="Proteomes" id="UP000244248"/>
    </source>
</evidence>
<dbReference type="SUPFAM" id="SSF143631">
    <property type="entry name" value="ApbE-like"/>
    <property type="match status" value="1"/>
</dbReference>
<dbReference type="EC" id="2.7.1.180" evidence="2 11"/>
<evidence type="ECO:0000256" key="6">
    <source>
        <dbReference type="ARBA" id="ARBA00022723"/>
    </source>
</evidence>
<evidence type="ECO:0000256" key="5">
    <source>
        <dbReference type="ARBA" id="ARBA00022679"/>
    </source>
</evidence>
<accession>A0A2T5MEC8</accession>
<dbReference type="PANTHER" id="PTHR30040:SF2">
    <property type="entry name" value="FAD:PROTEIN FMN TRANSFERASE"/>
    <property type="match status" value="1"/>
</dbReference>
<gene>
    <name evidence="13" type="ORF">CJD38_11530</name>
</gene>
<evidence type="ECO:0000256" key="3">
    <source>
        <dbReference type="ARBA" id="ARBA00016337"/>
    </source>
</evidence>
<comment type="cofactor">
    <cofactor evidence="12">
        <name>Mg(2+)</name>
        <dbReference type="ChEBI" id="CHEBI:18420"/>
    </cofactor>
    <cofactor evidence="12">
        <name>Mn(2+)</name>
        <dbReference type="ChEBI" id="CHEBI:29035"/>
    </cofactor>
    <text evidence="12">Magnesium. Can also use manganese.</text>
</comment>
<dbReference type="InterPro" id="IPR024932">
    <property type="entry name" value="ApbE"/>
</dbReference>
<evidence type="ECO:0000313" key="13">
    <source>
        <dbReference type="EMBL" id="PTU30935.1"/>
    </source>
</evidence>
<dbReference type="AlphaFoldDB" id="A0A2T5MEC8"/>
<feature type="binding site" evidence="12">
    <location>
        <position position="257"/>
    </location>
    <ligand>
        <name>Mg(2+)</name>
        <dbReference type="ChEBI" id="CHEBI:18420"/>
    </ligand>
</feature>
<evidence type="ECO:0000256" key="8">
    <source>
        <dbReference type="ARBA" id="ARBA00022842"/>
    </source>
</evidence>
<comment type="similarity">
    <text evidence="1 11">Belongs to the ApbE family.</text>
</comment>
<evidence type="ECO:0000256" key="10">
    <source>
        <dbReference type="ARBA" id="ARBA00048540"/>
    </source>
</evidence>
<evidence type="ECO:0000256" key="2">
    <source>
        <dbReference type="ARBA" id="ARBA00011955"/>
    </source>
</evidence>
<organism evidence="13 14">
    <name type="scientific">Stenotrophobium rhamnosiphilum</name>
    <dbReference type="NCBI Taxonomy" id="2029166"/>
    <lineage>
        <taxon>Bacteria</taxon>
        <taxon>Pseudomonadati</taxon>
        <taxon>Pseudomonadota</taxon>
        <taxon>Gammaproteobacteria</taxon>
        <taxon>Nevskiales</taxon>
        <taxon>Nevskiaceae</taxon>
        <taxon>Stenotrophobium</taxon>
    </lineage>
</organism>
<comment type="catalytic activity">
    <reaction evidence="10 11">
        <text>L-threonyl-[protein] + FAD = FMN-L-threonyl-[protein] + AMP + H(+)</text>
        <dbReference type="Rhea" id="RHEA:36847"/>
        <dbReference type="Rhea" id="RHEA-COMP:11060"/>
        <dbReference type="Rhea" id="RHEA-COMP:11061"/>
        <dbReference type="ChEBI" id="CHEBI:15378"/>
        <dbReference type="ChEBI" id="CHEBI:30013"/>
        <dbReference type="ChEBI" id="CHEBI:57692"/>
        <dbReference type="ChEBI" id="CHEBI:74257"/>
        <dbReference type="ChEBI" id="CHEBI:456215"/>
        <dbReference type="EC" id="2.7.1.180"/>
    </reaction>
</comment>
<dbReference type="Pfam" id="PF02424">
    <property type="entry name" value="ApbE"/>
    <property type="match status" value="1"/>
</dbReference>
<evidence type="ECO:0000256" key="9">
    <source>
        <dbReference type="ARBA" id="ARBA00031306"/>
    </source>
</evidence>
<keyword evidence="7 11" id="KW-0274">FAD</keyword>
<dbReference type="InterPro" id="IPR003374">
    <property type="entry name" value="ApbE-like_sf"/>
</dbReference>
<dbReference type="GO" id="GO:0046872">
    <property type="term" value="F:metal ion binding"/>
    <property type="evidence" value="ECO:0007669"/>
    <property type="project" value="UniProtKB-UniRule"/>
</dbReference>
<proteinExistence type="inferred from homology"/>
<dbReference type="GO" id="GO:0016740">
    <property type="term" value="F:transferase activity"/>
    <property type="evidence" value="ECO:0007669"/>
    <property type="project" value="UniProtKB-UniRule"/>
</dbReference>
<keyword evidence="5 11" id="KW-0808">Transferase</keyword>
<evidence type="ECO:0000256" key="1">
    <source>
        <dbReference type="ARBA" id="ARBA00008282"/>
    </source>
</evidence>
<evidence type="ECO:0000256" key="4">
    <source>
        <dbReference type="ARBA" id="ARBA00022630"/>
    </source>
</evidence>
<name>A0A2T5MEC8_9GAMM</name>
<comment type="caution">
    <text evidence="13">The sequence shown here is derived from an EMBL/GenBank/DDBJ whole genome shotgun (WGS) entry which is preliminary data.</text>
</comment>
<keyword evidence="6 11" id="KW-0479">Metal-binding</keyword>
<dbReference type="Proteomes" id="UP000244248">
    <property type="component" value="Unassembled WGS sequence"/>
</dbReference>
<sequence>MGTEISVKLVCGHRSQRNDALLAIQNVTELMHAFSREAWAWGDGALSKFNSALSAGGTPKVPYGLRELFTKAWKIHQQSGGLFEPRVAKLVRLWGFDDVARLRDSPPTSSEIETLLRAMSAAPNFTGAMYYGPAPNVSWDFGGIGKGYIVDKALDILRKHQFGDAVVDAGGNLAARGAHHSRPWRVAIRDPRSSQDPRRLLASLEVFNEAVITHGDDQRYFEFEGRRYSHILHPKTGVPVQGFRSLTVVHSDATLADAGGAALFVAGPDSWRALAKKLDIDQILIAKDNGVIQATSALARRLSVEPDVRIEVID</sequence>
<protein>
    <recommendedName>
        <fullName evidence="3 11">FAD:protein FMN transferase</fullName>
        <ecNumber evidence="2 11">2.7.1.180</ecNumber>
    </recommendedName>
    <alternativeName>
        <fullName evidence="9 11">Flavin transferase</fullName>
    </alternativeName>
</protein>
<dbReference type="EMBL" id="QANS01000004">
    <property type="protein sequence ID" value="PTU30935.1"/>
    <property type="molecule type" value="Genomic_DNA"/>
</dbReference>
<keyword evidence="14" id="KW-1185">Reference proteome</keyword>
<evidence type="ECO:0000256" key="12">
    <source>
        <dbReference type="PIRSR" id="PIRSR006268-2"/>
    </source>
</evidence>
<dbReference type="PIRSF" id="PIRSF006268">
    <property type="entry name" value="ApbE"/>
    <property type="match status" value="1"/>
</dbReference>
<feature type="binding site" evidence="12">
    <location>
        <position position="143"/>
    </location>
    <ligand>
        <name>Mg(2+)</name>
        <dbReference type="ChEBI" id="CHEBI:18420"/>
    </ligand>
</feature>
<dbReference type="OrthoDB" id="9778595at2"/>
<evidence type="ECO:0000256" key="7">
    <source>
        <dbReference type="ARBA" id="ARBA00022827"/>
    </source>
</evidence>
<keyword evidence="8 11" id="KW-0460">Magnesium</keyword>
<dbReference type="Gene3D" id="3.10.520.10">
    <property type="entry name" value="ApbE-like domains"/>
    <property type="match status" value="1"/>
</dbReference>